<dbReference type="InterPro" id="IPR002052">
    <property type="entry name" value="DNA_methylase_N6_adenine_CS"/>
</dbReference>
<accession>A0A0H3UAE3</accession>
<dbReference type="Pfam" id="PF17827">
    <property type="entry name" value="PrmC_N"/>
    <property type="match status" value="1"/>
</dbReference>
<dbReference type="InterPro" id="IPR029063">
    <property type="entry name" value="SAM-dependent_MTases_sf"/>
</dbReference>
<dbReference type="EMBL" id="KF540234">
    <property type="protein sequence ID" value="AIF26487.1"/>
    <property type="molecule type" value="Genomic_DNA"/>
</dbReference>
<dbReference type="NCBIfam" id="TIGR03534">
    <property type="entry name" value="RF_mod_PrmC"/>
    <property type="match status" value="1"/>
</dbReference>
<dbReference type="GO" id="GO:0032259">
    <property type="term" value="P:methylation"/>
    <property type="evidence" value="ECO:0007669"/>
    <property type="project" value="UniProtKB-KW"/>
</dbReference>
<sequence>MVLILCEERLGVMNYTHIIEPETVIPDEALPGLKEDVRRLASGEPLQYVLGYTDFHGHRFRVNPSVLIPRPETEMLVDEALSELSSYGRPARILDLCTGSGCIAWSVFLESPGSEVLAVDISGDALSVASSQFSGASPEFVRQDILLGGEAFGRGLFDVILSNPPYVMSGEKALMRRNVLEHEPGLALFVPDDDALVFYRAIAGWMDACLRPGGVCLVEINESLVSETAGVFTDAGYKETSKIKDFFGKYRFLKIRKPSPAGL</sequence>
<reference evidence="8" key="1">
    <citation type="submission" date="2013-08" db="EMBL/GenBank/DDBJ databases">
        <title>Comparison of modified E. coli strains.</title>
        <authorList>
            <person name="Juergensen J."/>
            <person name="Bonge A."/>
            <person name="Streit W.R."/>
        </authorList>
    </citation>
    <scope>NUCLEOTIDE SEQUENCE</scope>
</reference>
<organism evidence="8">
    <name type="scientific">uncultured bacterium fosmid pJB28H11</name>
    <dbReference type="NCBI Taxonomy" id="1478062"/>
    <lineage>
        <taxon>Bacteria</taxon>
        <taxon>environmental samples</taxon>
    </lineage>
</organism>
<dbReference type="PANTHER" id="PTHR18895:SF74">
    <property type="entry name" value="MTRF1L RELEASE FACTOR GLUTAMINE METHYLTRANSFERASE"/>
    <property type="match status" value="1"/>
</dbReference>
<keyword evidence="4" id="KW-0949">S-adenosyl-L-methionine</keyword>
<keyword evidence="2" id="KW-0489">Methyltransferase</keyword>
<evidence type="ECO:0000256" key="4">
    <source>
        <dbReference type="ARBA" id="ARBA00022691"/>
    </source>
</evidence>
<evidence type="ECO:0000259" key="7">
    <source>
        <dbReference type="Pfam" id="PF17827"/>
    </source>
</evidence>
<keyword evidence="3" id="KW-0808">Transferase</keyword>
<evidence type="ECO:0000256" key="2">
    <source>
        <dbReference type="ARBA" id="ARBA00022603"/>
    </source>
</evidence>
<evidence type="ECO:0000313" key="8">
    <source>
        <dbReference type="EMBL" id="AIF26487.1"/>
    </source>
</evidence>
<dbReference type="GO" id="GO:0003676">
    <property type="term" value="F:nucleic acid binding"/>
    <property type="evidence" value="ECO:0007669"/>
    <property type="project" value="InterPro"/>
</dbReference>
<dbReference type="SUPFAM" id="SSF53335">
    <property type="entry name" value="S-adenosyl-L-methionine-dependent methyltransferases"/>
    <property type="match status" value="1"/>
</dbReference>
<dbReference type="Gene3D" id="1.10.8.10">
    <property type="entry name" value="DNA helicase RuvA subunit, C-terminal domain"/>
    <property type="match status" value="1"/>
</dbReference>
<dbReference type="Pfam" id="PF05175">
    <property type="entry name" value="MTS"/>
    <property type="match status" value="1"/>
</dbReference>
<dbReference type="InterPro" id="IPR019874">
    <property type="entry name" value="RF_methyltr_PrmC"/>
</dbReference>
<evidence type="ECO:0000256" key="3">
    <source>
        <dbReference type="ARBA" id="ARBA00022679"/>
    </source>
</evidence>
<evidence type="ECO:0000256" key="5">
    <source>
        <dbReference type="ARBA" id="ARBA00048391"/>
    </source>
</evidence>
<dbReference type="PANTHER" id="PTHR18895">
    <property type="entry name" value="HEMK METHYLTRANSFERASE"/>
    <property type="match status" value="1"/>
</dbReference>
<evidence type="ECO:0000259" key="6">
    <source>
        <dbReference type="Pfam" id="PF05175"/>
    </source>
</evidence>
<dbReference type="CDD" id="cd02440">
    <property type="entry name" value="AdoMet_MTases"/>
    <property type="match status" value="1"/>
</dbReference>
<dbReference type="AlphaFoldDB" id="A0A0H3UAE3"/>
<dbReference type="InterPro" id="IPR040758">
    <property type="entry name" value="PrmC_N"/>
</dbReference>
<feature type="domain" description="Release factor glutamine methyltransferase N-terminal" evidence="7">
    <location>
        <begin position="4"/>
        <end position="51"/>
    </location>
</feature>
<dbReference type="Gene3D" id="3.40.50.150">
    <property type="entry name" value="Vaccinia Virus protein VP39"/>
    <property type="match status" value="1"/>
</dbReference>
<dbReference type="InterPro" id="IPR007848">
    <property type="entry name" value="Small_mtfrase_dom"/>
</dbReference>
<dbReference type="GO" id="GO:0102559">
    <property type="term" value="F:peptide chain release factor N(5)-glutamine methyltransferase activity"/>
    <property type="evidence" value="ECO:0007669"/>
    <property type="project" value="UniProtKB-EC"/>
</dbReference>
<dbReference type="PROSITE" id="PS00092">
    <property type="entry name" value="N6_MTASE"/>
    <property type="match status" value="1"/>
</dbReference>
<dbReference type="InterPro" id="IPR050320">
    <property type="entry name" value="N5-glutamine_MTase"/>
</dbReference>
<dbReference type="EC" id="2.1.1.297" evidence="1"/>
<proteinExistence type="predicted"/>
<dbReference type="InterPro" id="IPR004556">
    <property type="entry name" value="HemK-like"/>
</dbReference>
<evidence type="ECO:0000256" key="1">
    <source>
        <dbReference type="ARBA" id="ARBA00012771"/>
    </source>
</evidence>
<protein>
    <recommendedName>
        <fullName evidence="1">peptide chain release factor N(5)-glutamine methyltransferase</fullName>
        <ecNumber evidence="1">2.1.1.297</ecNumber>
    </recommendedName>
</protein>
<feature type="domain" description="Methyltransferase small" evidence="6">
    <location>
        <begin position="89"/>
        <end position="171"/>
    </location>
</feature>
<comment type="catalytic activity">
    <reaction evidence="5">
        <text>L-glutaminyl-[peptide chain release factor] + S-adenosyl-L-methionine = N(5)-methyl-L-glutaminyl-[peptide chain release factor] + S-adenosyl-L-homocysteine + H(+)</text>
        <dbReference type="Rhea" id="RHEA:42896"/>
        <dbReference type="Rhea" id="RHEA-COMP:10271"/>
        <dbReference type="Rhea" id="RHEA-COMP:10272"/>
        <dbReference type="ChEBI" id="CHEBI:15378"/>
        <dbReference type="ChEBI" id="CHEBI:30011"/>
        <dbReference type="ChEBI" id="CHEBI:57856"/>
        <dbReference type="ChEBI" id="CHEBI:59789"/>
        <dbReference type="ChEBI" id="CHEBI:61891"/>
        <dbReference type="EC" id="2.1.1.297"/>
    </reaction>
</comment>
<dbReference type="NCBIfam" id="TIGR00536">
    <property type="entry name" value="hemK_fam"/>
    <property type="match status" value="1"/>
</dbReference>
<name>A0A0H3UAE3_9BACT</name>